<dbReference type="OrthoDB" id="3270451at2759"/>
<feature type="compositionally biased region" description="Polar residues" evidence="1">
    <location>
        <begin position="62"/>
        <end position="71"/>
    </location>
</feature>
<evidence type="ECO:0008006" key="4">
    <source>
        <dbReference type="Google" id="ProtNLM"/>
    </source>
</evidence>
<feature type="region of interest" description="Disordered" evidence="1">
    <location>
        <begin position="583"/>
        <end position="715"/>
    </location>
</feature>
<feature type="compositionally biased region" description="Polar residues" evidence="1">
    <location>
        <begin position="37"/>
        <end position="54"/>
    </location>
</feature>
<feature type="region of interest" description="Disordered" evidence="1">
    <location>
        <begin position="1597"/>
        <end position="1636"/>
    </location>
</feature>
<feature type="compositionally biased region" description="Basic residues" evidence="1">
    <location>
        <begin position="684"/>
        <end position="696"/>
    </location>
</feature>
<reference evidence="2 3" key="1">
    <citation type="submission" date="2018-06" db="EMBL/GenBank/DDBJ databases">
        <title>A transcriptomic atlas of mushroom development highlights an independent origin of complex multicellularity.</title>
        <authorList>
            <consortium name="DOE Joint Genome Institute"/>
            <person name="Krizsan K."/>
            <person name="Almasi E."/>
            <person name="Merenyi Z."/>
            <person name="Sahu N."/>
            <person name="Viragh M."/>
            <person name="Koszo T."/>
            <person name="Mondo S."/>
            <person name="Kiss B."/>
            <person name="Balint B."/>
            <person name="Kues U."/>
            <person name="Barry K."/>
            <person name="Hegedus J.C."/>
            <person name="Henrissat B."/>
            <person name="Johnson J."/>
            <person name="Lipzen A."/>
            <person name="Ohm R."/>
            <person name="Nagy I."/>
            <person name="Pangilinan J."/>
            <person name="Yan J."/>
            <person name="Xiong Y."/>
            <person name="Grigoriev I.V."/>
            <person name="Hibbett D.S."/>
            <person name="Nagy L.G."/>
        </authorList>
    </citation>
    <scope>NUCLEOTIDE SEQUENCE [LARGE SCALE GENOMIC DNA]</scope>
    <source>
        <strain evidence="2 3">SZMC22713</strain>
    </source>
</reference>
<protein>
    <recommendedName>
        <fullName evidence="4">JmjC domain-containing protein</fullName>
    </recommendedName>
</protein>
<evidence type="ECO:0000313" key="2">
    <source>
        <dbReference type="EMBL" id="TDL15713.1"/>
    </source>
</evidence>
<feature type="region of interest" description="Disordered" evidence="1">
    <location>
        <begin position="1"/>
        <end position="93"/>
    </location>
</feature>
<dbReference type="VEuPathDB" id="FungiDB:BD410DRAFT_844993"/>
<feature type="compositionally biased region" description="Acidic residues" evidence="1">
    <location>
        <begin position="1598"/>
        <end position="1636"/>
    </location>
</feature>
<dbReference type="SUPFAM" id="SSF51197">
    <property type="entry name" value="Clavaminate synthase-like"/>
    <property type="match status" value="1"/>
</dbReference>
<gene>
    <name evidence="2" type="ORF">BD410DRAFT_844993</name>
</gene>
<dbReference type="Gene3D" id="2.60.120.650">
    <property type="entry name" value="Cupin"/>
    <property type="match status" value="1"/>
</dbReference>
<feature type="region of interest" description="Disordered" evidence="1">
    <location>
        <begin position="313"/>
        <end position="338"/>
    </location>
</feature>
<proteinExistence type="predicted"/>
<dbReference type="EMBL" id="ML170265">
    <property type="protein sequence ID" value="TDL15713.1"/>
    <property type="molecule type" value="Genomic_DNA"/>
</dbReference>
<feature type="compositionally biased region" description="Polar residues" evidence="1">
    <location>
        <begin position="1"/>
        <end position="12"/>
    </location>
</feature>
<sequence>MPSTLQANNPSGSGNGIGAAQSGDGGVISVPSEALAASSNLQPQFNLPTASSSRITDERLSPSLSTDSEPSARNDGLVATPGPTSDTISVSLPIPIDQPSSFQRPTPLPLADLAKTCALFRNATFYSPAFITDAAPSDDFRNVLSYLSQKFDVVAKRAVVSTGSVESQCLEARLGSERSTTTHTPWNLAVFYRFLGDRLLWASESFQDGQPALTVTQIPHDALPAMDPQCAKHYEEIFNWPKNVNKFGLSVQRASSSHGFSASSDSLQAMGIVGGLYDASEGASKALDYYKAKRKLSLAALAMRAIAKAEQVAERTAQENESGKEGAEGKEGATESDDSKNPLVAYLREASEKTKAAMSGWTDAALCRTLFYAVSFSIFSLIDDTTISPPSSRRNISLAKLCEALVYPSLPNDVIRLTVEKDLWCLLMRMAIHGAQVFEENMPDLVESWKRLGLIVGPEGSRLPPAGLVLSPNQWNAQVNARSPPPEAENRGDAAAQVQDGAPGPSAPSTPPPAQSTGVALPAPVSSAPVSPPRELTPPQEPPKDLPPPASNFVQEENPQITAATFPNPTLASQDLIPPVKETYTSATATPAPSSNLTPPSESVLRSNSQTPPVPPTEKEGTPNAEGVVDVEMANATIRTVEHEDGVENPSTLGPLTRSRKRKEDQIDQEVSKSPGAVIGSAKPAKRRKKTSKHERKHPEESQILVESDLSKSTGDETVPDYLGLSAQQQVIRESYVFELPVVSVEEDDPGIIEVLLLPVQTPSADVDGNITWSEVTHGLEVIPGLETEFAECRRVRDKSHGGNSKEHKTNVATFSNKTWTGMTEKQQRHTFREQSIHVVADGTQQSAASEIRDWEDLGKLLDTEIPRQVHDHCFNDLFRPSSVEEDGPSADPNVQVRDLRRRLHQWPLSHLLDLMEEKRKRIENGKLAYQGKTVLNYLSLPVGQANAPGVLNLADGHQHTPLVYKEHKWHTELPVDCLAWALAATCRATSGTHIDAAGFCTWINVLFGIKLWYIATSYTLPGENGWSEDMDSWRWQVVVMRKGDVFAARPSRYMRPGTPHFVITVDDSFCIGGHFYNRENFDMTLHAMDLENWFGSNITNTDHVTAPIILFKIFSRYISLIPEHHRRLPSLIGQLPAEPAASPNKEDKYPLHPKLGDLVTAPQFSALLRIMQGIAADLEPEVLKDTVSWQDTPQFDHDYSQLSYQRASGRSAYILKSVRAREGVLKQPTLASAMPSGSVSEDVGVGAEQNLNFSPSSMCYSCEVNHYCPFCGIICVGALGLVKCPYNWRRLTGPPSTIGENWNNCRNTLSLANQGIIPSLETALEESSDHGAGGPVRCLENPSDPLSIYHHNLPEYPCLRHAMLVEAMDRQIAAEAAALAGGSSPGKSYHPIVPVVTGSSGEMWEGGREFQIYGRISLIGNTKTGIEFDAAIHRPWQDAYAPHLPNVASSPTLDRRYSLEARRFQRFRQCADDYNSESHEFGLMPFLTFVDRDGPPGVHKRHYIYDNKVYNTWLPISRHPEMVSRNLFAINRFSPIAMTRMEYALVLADHYKRTAGVVGDVDVEEFLPPVISWTNRFQDADSLNYALDWWDTPYSEGNEEGYDSDSAEGEEGYESDSVEGEEGYESDLVDDDDNH</sequence>
<feature type="compositionally biased region" description="Pro residues" evidence="1">
    <location>
        <begin position="530"/>
        <end position="550"/>
    </location>
</feature>
<dbReference type="Proteomes" id="UP000294933">
    <property type="component" value="Unassembled WGS sequence"/>
</dbReference>
<feature type="region of interest" description="Disordered" evidence="1">
    <location>
        <begin position="477"/>
        <end position="554"/>
    </location>
</feature>
<accession>A0A4Y7PJR9</accession>
<feature type="compositionally biased region" description="Pro residues" evidence="1">
    <location>
        <begin position="505"/>
        <end position="514"/>
    </location>
</feature>
<feature type="compositionally biased region" description="Low complexity" evidence="1">
    <location>
        <begin position="585"/>
        <end position="601"/>
    </location>
</feature>
<evidence type="ECO:0000313" key="3">
    <source>
        <dbReference type="Proteomes" id="UP000294933"/>
    </source>
</evidence>
<keyword evidence="3" id="KW-1185">Reference proteome</keyword>
<name>A0A4Y7PJR9_9AGAM</name>
<organism evidence="2 3">
    <name type="scientific">Rickenella mellea</name>
    <dbReference type="NCBI Taxonomy" id="50990"/>
    <lineage>
        <taxon>Eukaryota</taxon>
        <taxon>Fungi</taxon>
        <taxon>Dikarya</taxon>
        <taxon>Basidiomycota</taxon>
        <taxon>Agaricomycotina</taxon>
        <taxon>Agaricomycetes</taxon>
        <taxon>Hymenochaetales</taxon>
        <taxon>Rickenellaceae</taxon>
        <taxon>Rickenella</taxon>
    </lineage>
</organism>
<feature type="compositionally biased region" description="Low complexity" evidence="1">
    <location>
        <begin position="515"/>
        <end position="529"/>
    </location>
</feature>
<evidence type="ECO:0000256" key="1">
    <source>
        <dbReference type="SAM" id="MobiDB-lite"/>
    </source>
</evidence>